<keyword evidence="2 3" id="KW-0175">Coiled coil</keyword>
<comment type="caution">
    <text evidence="6">The sequence shown here is derived from an EMBL/GenBank/DDBJ whole genome shotgun (WGS) entry which is preliminary data.</text>
</comment>
<dbReference type="SMART" id="SM00060">
    <property type="entry name" value="FN3"/>
    <property type="match status" value="13"/>
</dbReference>
<dbReference type="PROSITE" id="PS50188">
    <property type="entry name" value="B302_SPRY"/>
    <property type="match status" value="1"/>
</dbReference>
<dbReference type="Gene3D" id="2.60.40.10">
    <property type="entry name" value="Immunoglobulins"/>
    <property type="match status" value="13"/>
</dbReference>
<dbReference type="CDD" id="cd13733">
    <property type="entry name" value="SPRY_PRY_C-I_1"/>
    <property type="match status" value="1"/>
</dbReference>
<feature type="domain" description="Fibronectin type-III" evidence="5">
    <location>
        <begin position="14"/>
        <end position="103"/>
    </location>
</feature>
<dbReference type="InterPro" id="IPR013783">
    <property type="entry name" value="Ig-like_fold"/>
</dbReference>
<dbReference type="InterPro" id="IPR003877">
    <property type="entry name" value="SPRY_dom"/>
</dbReference>
<dbReference type="SUPFAM" id="SSF49265">
    <property type="entry name" value="Fibronectin type III"/>
    <property type="match status" value="8"/>
</dbReference>
<feature type="domain" description="B30.2/SPRY" evidence="4">
    <location>
        <begin position="1215"/>
        <end position="1410"/>
    </location>
</feature>
<dbReference type="InterPro" id="IPR006574">
    <property type="entry name" value="PRY"/>
</dbReference>
<dbReference type="InterPro" id="IPR001870">
    <property type="entry name" value="B30.2/SPRY"/>
</dbReference>
<dbReference type="PROSITE" id="PS50853">
    <property type="entry name" value="FN3"/>
    <property type="match status" value="6"/>
</dbReference>
<evidence type="ECO:0000313" key="6">
    <source>
        <dbReference type="EMBL" id="CAK6982509.1"/>
    </source>
</evidence>
<dbReference type="InterPro" id="IPR003961">
    <property type="entry name" value="FN3_dom"/>
</dbReference>
<feature type="domain" description="Fibronectin type-III" evidence="5">
    <location>
        <begin position="788"/>
        <end position="877"/>
    </location>
</feature>
<feature type="domain" description="Fibronectin type-III" evidence="5">
    <location>
        <begin position="186"/>
        <end position="275"/>
    </location>
</feature>
<dbReference type="InterPro" id="IPR003879">
    <property type="entry name" value="Butyrophylin_SPRY"/>
</dbReference>
<dbReference type="InterPro" id="IPR050991">
    <property type="entry name" value="ECM_Regulatory_Proteins"/>
</dbReference>
<evidence type="ECO:0000259" key="4">
    <source>
        <dbReference type="PROSITE" id="PS50188"/>
    </source>
</evidence>
<evidence type="ECO:0000256" key="3">
    <source>
        <dbReference type="SAM" id="Coils"/>
    </source>
</evidence>
<feature type="non-terminal residue" evidence="6">
    <location>
        <position position="1"/>
    </location>
</feature>
<dbReference type="InterPro" id="IPR036116">
    <property type="entry name" value="FN3_sf"/>
</dbReference>
<dbReference type="Pfam" id="PF00622">
    <property type="entry name" value="SPRY"/>
    <property type="match status" value="1"/>
</dbReference>
<dbReference type="CDD" id="cd00063">
    <property type="entry name" value="FN3"/>
    <property type="match status" value="13"/>
</dbReference>
<dbReference type="PANTHER" id="PTHR46708:SF2">
    <property type="entry name" value="FIBRONECTIN TYPE-III DOMAIN-CONTAINING PROTEIN"/>
    <property type="match status" value="1"/>
</dbReference>
<evidence type="ECO:0000256" key="1">
    <source>
        <dbReference type="ARBA" id="ARBA00022737"/>
    </source>
</evidence>
<dbReference type="SMART" id="SM00589">
    <property type="entry name" value="PRY"/>
    <property type="match status" value="1"/>
</dbReference>
<sequence length="1421" mass="153446">NIRSSGISAREFTAPQNAQAFKSTGQNETSITLQWNKVNNTSSFILQFNGTEIHITAPDGDGAVTHTVSSLTAGTKYTFTLFSVFENIRSSGVNIIAITAPQNAQAFKSTGQDETSITLQWNKVNDTGSFILQFNGAEINITAPDGDGAVTHTVSSLTAGTKYTFTLFSVFENIRSSGVNITAVTAPQNAQAFKLTGQDETCITLQWNKVNNNTSFILQFDGTEINITAPDGDGAVTHTVSSLTAGTKYTFTLFSVFENIRSSGVNITAVTAPQNAQAFKSIVQDETSITLQWNKVNNNTSFILQFDGTEINITAPDGDGAVTHTVSSLTAGTKYTFNLFSVFENVRSSGVNITAVTAPQNAESLKSTGQNETCITLQWNKVNNNTSFILQFDGTEINITAPDGDGAVTHTVSSLTAGTKYTFTLFSVFENIRSSGVNITAVTAPPNTNSFTSTGQNETSITLQWNKVNNNTSFILQFDGTEINITAPDGDGAVTHTVSSLTAGTKYTFTLFSVFENIRSSGVNITAVTAPQNAESLKSTGQNETCITLQWNKVNNNTSFILQFDGTEINITAPDGDGALTHTVSSLTAGTKYTFTLFSVIENIRSSGVNIAAITAPQNAQAFKSTGQDETNISLQWNKVNDNTSFILQFDGTEINITAPDGDGAVTHTVSSLTAGTKYIFTLFSVYVNIRSTGINITAVTAPPNTNSFTSIVQNETSITLQWNKVNNSGNFILQFDGTEINITAPDGDGAVTHTVSSLTAGTKYTFTLFSVFENIRSSGVNITAVTAPQNAQAFKSTGQDETSITLQWNKVNNTSSFILQFDGTEINIIAPDGDGAVTHTVSSLTAGTKYIFTLFSVFENIRSSEIYIAAITAPQNAHAFKSIVQDETRITLQWKKVNDNTSFILQFDGTEINITAPDGDGAVTHTVSSLTAGTKYTFTLFSVFENIRSSGVNITVVTAPQNAQTFKTIGQDETSITLQWNKVNNNTSFILQFDGTEINITAPDGDGAVTHTVSSLTAGTKYTFTLFSVFENIRSSGVNIHAVTAPPNAGGFTSTGQNETSITLQWNKVNDNTSFILQFNGAEINITAPDGDGAVTHTVSSLTAGTKYTFTLFSVFENIRSSGVIVTASTEYVIGLNIRLQSYGQLSDSDLQGLLEELLRKYGVPQHSLKIQSRFPALSSSSAIKTCSNIVVHSDTCLGTLRRTLANIEQQLQSALKKVSTQEQEKMQQYAADVHLDPTTANPWLILSEDGRQVQDGEVEQNLVDLPKRFDTAPCVLATWGFATGRHYWEVDVGDKTAWDLGVAQQSINRKGLVTLSPENGYWTVCLRKGSEYRACAEKADLLCLSQRPRVIGVFLDYEDGTVSFYNAEAKSHIYSFTQFKFTEAMFPFFNPEMSDSDSNKLPLIIRPLSGGCDLDGITI</sequence>
<dbReference type="InterPro" id="IPR043136">
    <property type="entry name" value="B30.2/SPRY_sf"/>
</dbReference>
<organism evidence="6 7">
    <name type="scientific">Scomber scombrus</name>
    <name type="common">Atlantic mackerel</name>
    <name type="synonym">Scomber vernalis</name>
    <dbReference type="NCBI Taxonomy" id="13677"/>
    <lineage>
        <taxon>Eukaryota</taxon>
        <taxon>Metazoa</taxon>
        <taxon>Chordata</taxon>
        <taxon>Craniata</taxon>
        <taxon>Vertebrata</taxon>
        <taxon>Euteleostomi</taxon>
        <taxon>Actinopterygii</taxon>
        <taxon>Neopterygii</taxon>
        <taxon>Teleostei</taxon>
        <taxon>Neoteleostei</taxon>
        <taxon>Acanthomorphata</taxon>
        <taxon>Pelagiaria</taxon>
        <taxon>Scombriformes</taxon>
        <taxon>Scombridae</taxon>
        <taxon>Scomber</taxon>
    </lineage>
</organism>
<dbReference type="Proteomes" id="UP001314229">
    <property type="component" value="Unassembled WGS sequence"/>
</dbReference>
<evidence type="ECO:0000313" key="7">
    <source>
        <dbReference type="Proteomes" id="UP001314229"/>
    </source>
</evidence>
<dbReference type="Pfam" id="PF13765">
    <property type="entry name" value="PRY"/>
    <property type="match status" value="1"/>
</dbReference>
<reference evidence="6 7" key="1">
    <citation type="submission" date="2024-01" db="EMBL/GenBank/DDBJ databases">
        <authorList>
            <person name="Alioto T."/>
            <person name="Alioto T."/>
            <person name="Gomez Garrido J."/>
        </authorList>
    </citation>
    <scope>NUCLEOTIDE SEQUENCE [LARGE SCALE GENOMIC DNA]</scope>
</reference>
<feature type="domain" description="Fibronectin type-III" evidence="5">
    <location>
        <begin position="358"/>
        <end position="447"/>
    </location>
</feature>
<feature type="domain" description="Fibronectin type-III" evidence="5">
    <location>
        <begin position="530"/>
        <end position="619"/>
    </location>
</feature>
<dbReference type="InterPro" id="IPR013320">
    <property type="entry name" value="ConA-like_dom_sf"/>
</dbReference>
<dbReference type="PANTHER" id="PTHR46708">
    <property type="entry name" value="TENASCIN"/>
    <property type="match status" value="1"/>
</dbReference>
<keyword evidence="1" id="KW-0677">Repeat</keyword>
<dbReference type="Gene3D" id="2.60.120.920">
    <property type="match status" value="1"/>
</dbReference>
<feature type="domain" description="Fibronectin type-III" evidence="5">
    <location>
        <begin position="960"/>
        <end position="1049"/>
    </location>
</feature>
<keyword evidence="7" id="KW-1185">Reference proteome</keyword>
<dbReference type="FunFam" id="2.60.120.920:FF:000004">
    <property type="entry name" value="Butyrophilin subfamily 1 member A1"/>
    <property type="match status" value="1"/>
</dbReference>
<dbReference type="SMART" id="SM00449">
    <property type="entry name" value="SPRY"/>
    <property type="match status" value="1"/>
</dbReference>
<proteinExistence type="predicted"/>
<evidence type="ECO:0000259" key="5">
    <source>
        <dbReference type="PROSITE" id="PS50853"/>
    </source>
</evidence>
<name>A0AAV1QG59_SCOSC</name>
<dbReference type="EMBL" id="CAWUFR010001033">
    <property type="protein sequence ID" value="CAK6982509.1"/>
    <property type="molecule type" value="Genomic_DNA"/>
</dbReference>
<dbReference type="SUPFAM" id="SSF49899">
    <property type="entry name" value="Concanavalin A-like lectins/glucanases"/>
    <property type="match status" value="1"/>
</dbReference>
<gene>
    <name evidence="6" type="ORF">FSCOSCO3_A017225</name>
</gene>
<feature type="coiled-coil region" evidence="3">
    <location>
        <begin position="1199"/>
        <end position="1226"/>
    </location>
</feature>
<evidence type="ECO:0000256" key="2">
    <source>
        <dbReference type="ARBA" id="ARBA00023054"/>
    </source>
</evidence>
<dbReference type="PRINTS" id="PR01407">
    <property type="entry name" value="BUTYPHLNCDUF"/>
</dbReference>
<accession>A0AAV1QG59</accession>
<protein>
    <submittedName>
        <fullName evidence="6">Tenascin-like</fullName>
    </submittedName>
</protein>